<keyword evidence="2" id="KW-1185">Reference proteome</keyword>
<dbReference type="PATRIC" id="fig|104336.4.peg.335"/>
<dbReference type="EMBL" id="JYIU01000024">
    <property type="protein sequence ID" value="KJL26038.1"/>
    <property type="molecule type" value="Genomic_DNA"/>
</dbReference>
<comment type="caution">
    <text evidence="1">The sequence shown here is derived from an EMBL/GenBank/DDBJ whole genome shotgun (WGS) entry which is preliminary data.</text>
</comment>
<name>A0A0F0KYU3_9MICO</name>
<organism evidence="1 2">
    <name type="scientific">Microbacterium foliorum</name>
    <dbReference type="NCBI Taxonomy" id="104336"/>
    <lineage>
        <taxon>Bacteria</taxon>
        <taxon>Bacillati</taxon>
        <taxon>Actinomycetota</taxon>
        <taxon>Actinomycetes</taxon>
        <taxon>Micrococcales</taxon>
        <taxon>Microbacteriaceae</taxon>
        <taxon>Microbacterium</taxon>
    </lineage>
</organism>
<dbReference type="KEGG" id="mfol:DXT68_01135"/>
<gene>
    <name evidence="1" type="ORF">RN50_00323</name>
</gene>
<dbReference type="GeneID" id="94442986"/>
<protein>
    <submittedName>
        <fullName evidence="1">Uncharacterized protein</fullName>
    </submittedName>
</protein>
<dbReference type="AlphaFoldDB" id="A0A0F0KYU3"/>
<reference evidence="1 2" key="1">
    <citation type="submission" date="2015-02" db="EMBL/GenBank/DDBJ databases">
        <title>Draft genome sequences of ten Microbacterium spp. with emphasis on heavy metal contaminated environments.</title>
        <authorList>
            <person name="Corretto E."/>
        </authorList>
    </citation>
    <scope>NUCLEOTIDE SEQUENCE [LARGE SCALE GENOMIC DNA]</scope>
    <source>
        <strain evidence="1 2">DSM 12966</strain>
    </source>
</reference>
<evidence type="ECO:0000313" key="2">
    <source>
        <dbReference type="Proteomes" id="UP000033572"/>
    </source>
</evidence>
<proteinExistence type="predicted"/>
<evidence type="ECO:0000313" key="1">
    <source>
        <dbReference type="EMBL" id="KJL26038.1"/>
    </source>
</evidence>
<accession>A0A0F0KYU3</accession>
<dbReference type="RefSeq" id="WP_045252773.1">
    <property type="nucleotide sequence ID" value="NZ_CP031425.1"/>
</dbReference>
<sequence>MIELRVDRDSVAMGDDVVSHAGTLSVPHGTMLSAAIEKSSPEIRAEGWSWVVVVDGEVAAVWSVDHGVRMLVTDRALDHGPADIYFRYFVQIDPAWLFDRLAQGAPAHRYDLEAEYAPIAREKYATELRRREREIAAKLLSAESIAAIESYGAQVTLHVDIACTFTYRGDTWTVRRADTMLQVFVGPGGPRASIRPHALGEAWLVGMLGAAARAAAGRPELPDAEVLPGLDLTQRGGRWTSQGATVVQVTSDLAARVAELVYGRSLAEVRAVFEG</sequence>
<dbReference type="Proteomes" id="UP000033572">
    <property type="component" value="Unassembled WGS sequence"/>
</dbReference>